<protein>
    <submittedName>
        <fullName evidence="1">Uncharacterized protein</fullName>
    </submittedName>
</protein>
<name>A0A6C0H482_9ZZZZ</name>
<sequence>MSGIYIEEYSPKSFVVRGNTKDYKDSLLALGGKWNSSLTDKKSGDKFGAWLFWGDKQNQISEWIEKGCKVVNKSSQSEKTQGSPNRESNSVLEAKIDALTKMVESLCRHHKIEYSDKKCVKLLDSDVESDEDVPPVKPKRLLGK</sequence>
<reference evidence="1" key="1">
    <citation type="journal article" date="2020" name="Nature">
        <title>Giant virus diversity and host interactions through global metagenomics.</title>
        <authorList>
            <person name="Schulz F."/>
            <person name="Roux S."/>
            <person name="Paez-Espino D."/>
            <person name="Jungbluth S."/>
            <person name="Walsh D.A."/>
            <person name="Denef V.J."/>
            <person name="McMahon K.D."/>
            <person name="Konstantinidis K.T."/>
            <person name="Eloe-Fadrosh E.A."/>
            <person name="Kyrpides N.C."/>
            <person name="Woyke T."/>
        </authorList>
    </citation>
    <scope>NUCLEOTIDE SEQUENCE</scope>
    <source>
        <strain evidence="1">GVMAG-M-3300023179-62</strain>
    </source>
</reference>
<dbReference type="EMBL" id="MN739862">
    <property type="protein sequence ID" value="QHT75046.1"/>
    <property type="molecule type" value="Genomic_DNA"/>
</dbReference>
<organism evidence="1">
    <name type="scientific">viral metagenome</name>
    <dbReference type="NCBI Taxonomy" id="1070528"/>
    <lineage>
        <taxon>unclassified sequences</taxon>
        <taxon>metagenomes</taxon>
        <taxon>organismal metagenomes</taxon>
    </lineage>
</organism>
<proteinExistence type="predicted"/>
<evidence type="ECO:0000313" key="1">
    <source>
        <dbReference type="EMBL" id="QHT75046.1"/>
    </source>
</evidence>
<accession>A0A6C0H482</accession>
<dbReference type="AlphaFoldDB" id="A0A6C0H482"/>